<dbReference type="EMBL" id="FOIC01000001">
    <property type="protein sequence ID" value="SES74248.1"/>
    <property type="molecule type" value="Genomic_DNA"/>
</dbReference>
<evidence type="ECO:0008006" key="5">
    <source>
        <dbReference type="Google" id="ProtNLM"/>
    </source>
</evidence>
<gene>
    <name evidence="2" type="ORF">SAMN04488694_101295</name>
    <name evidence="1" type="ORF">SAMN05192552_1002265</name>
</gene>
<dbReference type="Proteomes" id="UP000199320">
    <property type="component" value="Unassembled WGS sequence"/>
</dbReference>
<keyword evidence="3" id="KW-1185">Reference proteome</keyword>
<evidence type="ECO:0000313" key="1">
    <source>
        <dbReference type="EMBL" id="SDC26162.1"/>
    </source>
</evidence>
<reference evidence="3 4" key="2">
    <citation type="submission" date="2016-10" db="EMBL/GenBank/DDBJ databases">
        <authorList>
            <person name="Varghese N."/>
            <person name="Submissions S."/>
        </authorList>
    </citation>
    <scope>NUCLEOTIDE SEQUENCE [LARGE SCALE GENOMIC DNA]</scope>
    <source>
        <strain evidence="1 4">CDM_1</strain>
        <strain evidence="3">CDM_6</strain>
    </source>
</reference>
<dbReference type="OrthoDB" id="203934at2157"/>
<dbReference type="EMBL" id="FMZP01000002">
    <property type="protein sequence ID" value="SDC26162.1"/>
    <property type="molecule type" value="Genomic_DNA"/>
</dbReference>
<dbReference type="PROSITE" id="PS51318">
    <property type="entry name" value="TAT"/>
    <property type="match status" value="1"/>
</dbReference>
<name>A0A1G6K518_9EURY</name>
<dbReference type="InterPro" id="IPR006311">
    <property type="entry name" value="TAT_signal"/>
</dbReference>
<evidence type="ECO:0000313" key="3">
    <source>
        <dbReference type="Proteomes" id="UP000199320"/>
    </source>
</evidence>
<dbReference type="AlphaFoldDB" id="A0A1G6K518"/>
<evidence type="ECO:0000313" key="4">
    <source>
        <dbReference type="Proteomes" id="UP000324021"/>
    </source>
</evidence>
<sequence length="144" mass="15427">MTDKDTEQVDNSRHSIVKKGALATTALAIGAGATSGTAAAQDDENDTVVVFGDHYRPGVDFDVISELNPQTRDELIDDSGAADDVFDEPDDWDAYVISYDIGEEAPSWGILLTEEVDLDVGDSETMGENGQFRDAALDLVEATL</sequence>
<reference evidence="2" key="1">
    <citation type="submission" date="2016-10" db="EMBL/GenBank/DDBJ databases">
        <authorList>
            <person name="de Groot N.N."/>
        </authorList>
    </citation>
    <scope>NUCLEOTIDE SEQUENCE [LARGE SCALE GENOMIC DNA]</scope>
    <source>
        <strain evidence="2">CDM_6</strain>
    </source>
</reference>
<protein>
    <recommendedName>
        <fullName evidence="5">Calcium-binding protein</fullName>
    </recommendedName>
</protein>
<organism evidence="1 4">
    <name type="scientific">Natrinema hispanicum</name>
    <dbReference type="NCBI Taxonomy" id="392421"/>
    <lineage>
        <taxon>Archaea</taxon>
        <taxon>Methanobacteriati</taxon>
        <taxon>Methanobacteriota</taxon>
        <taxon>Stenosarchaea group</taxon>
        <taxon>Halobacteria</taxon>
        <taxon>Halobacteriales</taxon>
        <taxon>Natrialbaceae</taxon>
        <taxon>Natrinema</taxon>
    </lineage>
</organism>
<proteinExistence type="predicted"/>
<dbReference type="Proteomes" id="UP000324021">
    <property type="component" value="Unassembled WGS sequence"/>
</dbReference>
<evidence type="ECO:0000313" key="2">
    <source>
        <dbReference type="EMBL" id="SES74248.1"/>
    </source>
</evidence>
<accession>A0A1G6K518</accession>